<dbReference type="PIRSF" id="PIRSF006060">
    <property type="entry name" value="AA_transporter"/>
    <property type="match status" value="1"/>
</dbReference>
<evidence type="ECO:0000256" key="5">
    <source>
        <dbReference type="ARBA" id="ARBA00023136"/>
    </source>
</evidence>
<evidence type="ECO:0000256" key="1">
    <source>
        <dbReference type="ARBA" id="ARBA00004651"/>
    </source>
</evidence>
<dbReference type="Proteomes" id="UP000608923">
    <property type="component" value="Unassembled WGS sequence"/>
</dbReference>
<keyword evidence="2" id="KW-1003">Cell membrane</keyword>
<reference evidence="7" key="1">
    <citation type="journal article" date="2019" name="Int. J. Syst. Evol. Microbiol.">
        <title>The Global Catalogue of Microorganisms (GCM) 10K type strain sequencing project: providing services to taxonomists for standard genome sequencing and annotation.</title>
        <authorList>
            <consortium name="The Broad Institute Genomics Platform"/>
            <consortium name="The Broad Institute Genome Sequencing Center for Infectious Disease"/>
            <person name="Wu L."/>
            <person name="Ma J."/>
        </authorList>
    </citation>
    <scope>NUCLEOTIDE SEQUENCE [LARGE SCALE GENOMIC DNA]</scope>
    <source>
        <strain evidence="7">KCTC 42083</strain>
    </source>
</reference>
<comment type="subcellular location">
    <subcellularLocation>
        <location evidence="1">Cell membrane</location>
        <topology evidence="1">Multi-pass membrane protein</topology>
    </subcellularLocation>
</comment>
<accession>A0A8H9INS2</accession>
<dbReference type="InterPro" id="IPR050367">
    <property type="entry name" value="APC_superfamily"/>
</dbReference>
<gene>
    <name evidence="6" type="ORF">GCM10010096_30640</name>
</gene>
<protein>
    <submittedName>
        <fullName evidence="6">Amino acid permease</fullName>
    </submittedName>
</protein>
<dbReference type="AlphaFoldDB" id="A0A8H9INS2"/>
<proteinExistence type="predicted"/>
<evidence type="ECO:0000313" key="7">
    <source>
        <dbReference type="Proteomes" id="UP000608923"/>
    </source>
</evidence>
<evidence type="ECO:0000256" key="3">
    <source>
        <dbReference type="ARBA" id="ARBA00022692"/>
    </source>
</evidence>
<comment type="caution">
    <text evidence="6">The sequence shown here is derived from an EMBL/GenBank/DDBJ whole genome shotgun (WGS) entry which is preliminary data.</text>
</comment>
<dbReference type="RefSeq" id="WP_189393498.1">
    <property type="nucleotide sequence ID" value="NZ_BMZN01000004.1"/>
</dbReference>
<dbReference type="InterPro" id="IPR002293">
    <property type="entry name" value="AA/rel_permease1"/>
</dbReference>
<dbReference type="PANTHER" id="PTHR42770">
    <property type="entry name" value="AMINO ACID TRANSPORTER-RELATED"/>
    <property type="match status" value="1"/>
</dbReference>
<dbReference type="EMBL" id="BMZN01000004">
    <property type="protein sequence ID" value="GHC55533.1"/>
    <property type="molecule type" value="Genomic_DNA"/>
</dbReference>
<organism evidence="6 7">
    <name type="scientific">Alcaligenes pakistanensis</name>
    <dbReference type="NCBI Taxonomy" id="1482717"/>
    <lineage>
        <taxon>Bacteria</taxon>
        <taxon>Pseudomonadati</taxon>
        <taxon>Pseudomonadota</taxon>
        <taxon>Betaproteobacteria</taxon>
        <taxon>Burkholderiales</taxon>
        <taxon>Alcaligenaceae</taxon>
        <taxon>Alcaligenes</taxon>
    </lineage>
</organism>
<keyword evidence="5" id="KW-0472">Membrane</keyword>
<dbReference type="PANTHER" id="PTHR42770:SF16">
    <property type="entry name" value="AMINO ACID PERMEASE"/>
    <property type="match status" value="1"/>
</dbReference>
<name>A0A8H9INS2_9BURK</name>
<sequence>MSHTDARSVSTPGLMPGQLGTADIIFMILACAAPLGVLGGLVPLAFAFGNGVGTPGTMLLICLVMLIFAVGYVRMIPHVRNAGAFYAYIAISLNKQVGVAAAYVAIIAYICAATSTLGAMAFFSTDFVQEVFGVVTRWELWAAISVGLIAFLSYRKITMAAKVLAVLLILEVVFILILDVLILYHVGWPGLDFSSFTPAAILAPGFGISIIYAINGVVGFEATAIYREEAKNSLVTVPRATYGAILILGTFYVFSSWCLVLSVTPEKLQAVAAADPGRLLTGMGEQYLGEWGRNALNLLVVTSLFAAALGFANNIARYFFAVARDGLIPAVFGKVHPKHGSPYIACLALTSIFVVVIGSFALAGLDPLLNLATSLSSMGAVGLMCLLTTTSFSMCVFFARRGEYSLATIVAPLVAGVLLAAATFLSLKNYSALTGTDSVLVNNLPFLFLLVVIAGYSHGSWLKRNRQSVYQRVGSTSVEQEVLAPSVG</sequence>
<evidence type="ECO:0000256" key="2">
    <source>
        <dbReference type="ARBA" id="ARBA00022475"/>
    </source>
</evidence>
<keyword evidence="4" id="KW-1133">Transmembrane helix</keyword>
<evidence type="ECO:0000313" key="6">
    <source>
        <dbReference type="EMBL" id="GHC55533.1"/>
    </source>
</evidence>
<dbReference type="Pfam" id="PF13520">
    <property type="entry name" value="AA_permease_2"/>
    <property type="match status" value="1"/>
</dbReference>
<keyword evidence="7" id="KW-1185">Reference proteome</keyword>
<dbReference type="Gene3D" id="1.20.1740.10">
    <property type="entry name" value="Amino acid/polyamine transporter I"/>
    <property type="match status" value="1"/>
</dbReference>
<evidence type="ECO:0000256" key="4">
    <source>
        <dbReference type="ARBA" id="ARBA00022989"/>
    </source>
</evidence>
<keyword evidence="3" id="KW-0812">Transmembrane</keyword>
<dbReference type="GO" id="GO:0022857">
    <property type="term" value="F:transmembrane transporter activity"/>
    <property type="evidence" value="ECO:0007669"/>
    <property type="project" value="InterPro"/>
</dbReference>
<dbReference type="GO" id="GO:0005886">
    <property type="term" value="C:plasma membrane"/>
    <property type="evidence" value="ECO:0007669"/>
    <property type="project" value="UniProtKB-SubCell"/>
</dbReference>